<keyword evidence="3" id="KW-0408">Iron</keyword>
<sequence length="297" mass="33755">MSTGRSETVGAMTPEHSPVNPAPSESQPAPAAPMQPSGPAVAAPKGRPKRMVDLDPSGQVTQKEPDRAQRQFLSYAFYKLDPAFRRLPHAEREEMKAEFRAAVEGWVADAEPRQGLIQRSYSLVGIRNDVDFMLWRIAFDVNDFQAAQARLNRTRMMGYLHQSATYLAMQKRSQYVNRIEGSGHGLEILPGQGKYLFIYPFIKTRAWYDLTPYARQGMMDEHIYASEPFKGVRINTSYSYGIDDQEFVVSFDSDYPQEFVDLVHRLRYTEASNYTLQDTPMYTCVKKDLAAVLDDLA</sequence>
<dbReference type="Proteomes" id="UP000253744">
    <property type="component" value="Chromosome"/>
</dbReference>
<feature type="region of interest" description="Disordered" evidence="4">
    <location>
        <begin position="1"/>
        <end position="66"/>
    </location>
</feature>
<dbReference type="KEGG" id="dwu:DVJ83_03640"/>
<evidence type="ECO:0000256" key="2">
    <source>
        <dbReference type="ARBA" id="ARBA00022723"/>
    </source>
</evidence>
<dbReference type="SUPFAM" id="SSF54909">
    <property type="entry name" value="Dimeric alpha+beta barrel"/>
    <property type="match status" value="1"/>
</dbReference>
<dbReference type="AlphaFoldDB" id="A0A345IFD6"/>
<keyword evidence="1" id="KW-0349">Heme</keyword>
<dbReference type="InterPro" id="IPR011008">
    <property type="entry name" value="Dimeric_a/b-barrel"/>
</dbReference>
<dbReference type="GO" id="GO:0046872">
    <property type="term" value="F:metal ion binding"/>
    <property type="evidence" value="ECO:0007669"/>
    <property type="project" value="UniProtKB-KW"/>
</dbReference>
<evidence type="ECO:0000256" key="1">
    <source>
        <dbReference type="ARBA" id="ARBA00022617"/>
    </source>
</evidence>
<dbReference type="STRING" id="1288484.GCA_000348665_00360"/>
<dbReference type="Pfam" id="PF06778">
    <property type="entry name" value="Chlor_dismutase"/>
    <property type="match status" value="1"/>
</dbReference>
<evidence type="ECO:0000256" key="4">
    <source>
        <dbReference type="SAM" id="MobiDB-lite"/>
    </source>
</evidence>
<evidence type="ECO:0000313" key="5">
    <source>
        <dbReference type="EMBL" id="AXG98408.1"/>
    </source>
</evidence>
<feature type="compositionally biased region" description="Low complexity" evidence="4">
    <location>
        <begin position="22"/>
        <end position="40"/>
    </location>
</feature>
<evidence type="ECO:0000256" key="3">
    <source>
        <dbReference type="ARBA" id="ARBA00023004"/>
    </source>
</evidence>
<dbReference type="GO" id="GO:0020037">
    <property type="term" value="F:heme binding"/>
    <property type="evidence" value="ECO:0007669"/>
    <property type="project" value="InterPro"/>
</dbReference>
<dbReference type="Gene3D" id="3.30.70.1030">
    <property type="entry name" value="Apc35880, domain 1"/>
    <property type="match status" value="2"/>
</dbReference>
<accession>A0A345IFD6</accession>
<gene>
    <name evidence="5" type="ORF">DVJ83_03640</name>
</gene>
<name>A0A345IFD6_9DEIO</name>
<dbReference type="PANTHER" id="PTHR36843:SF1">
    <property type="entry name" value="COPROHEME DECARBOXYLASE"/>
    <property type="match status" value="1"/>
</dbReference>
<organism evidence="5 6">
    <name type="scientific">Deinococcus wulumuqiensis</name>
    <dbReference type="NCBI Taxonomy" id="980427"/>
    <lineage>
        <taxon>Bacteria</taxon>
        <taxon>Thermotogati</taxon>
        <taxon>Deinococcota</taxon>
        <taxon>Deinococci</taxon>
        <taxon>Deinococcales</taxon>
        <taxon>Deinococcaceae</taxon>
        <taxon>Deinococcus</taxon>
    </lineage>
</organism>
<dbReference type="EMBL" id="CP031158">
    <property type="protein sequence ID" value="AXG98408.1"/>
    <property type="molecule type" value="Genomic_DNA"/>
</dbReference>
<protein>
    <submittedName>
        <fullName evidence="5">Chlorite dismutase</fullName>
    </submittedName>
</protein>
<dbReference type="PANTHER" id="PTHR36843">
    <property type="entry name" value="HEME-DEPENDENT PEROXIDASE YWFI-RELATED"/>
    <property type="match status" value="1"/>
</dbReference>
<evidence type="ECO:0000313" key="6">
    <source>
        <dbReference type="Proteomes" id="UP000253744"/>
    </source>
</evidence>
<proteinExistence type="predicted"/>
<dbReference type="InterPro" id="IPR010644">
    <property type="entry name" value="ChdC/CLD"/>
</dbReference>
<reference evidence="5 6" key="1">
    <citation type="submission" date="2018-07" db="EMBL/GenBank/DDBJ databases">
        <title>Complete Genome and Methylome Analysis of Deinococcus wulumuqiensis NEB 479.</title>
        <authorList>
            <person name="Fomenkov A."/>
            <person name="Luyten Y."/>
            <person name="Vincze T."/>
            <person name="Anton B.P."/>
            <person name="Clark T."/>
            <person name="Roberts R.J."/>
            <person name="Morgan R.D."/>
        </authorList>
    </citation>
    <scope>NUCLEOTIDE SEQUENCE [LARGE SCALE GENOMIC DNA]</scope>
    <source>
        <strain evidence="5 6">NEB 479</strain>
    </source>
</reference>
<dbReference type="GO" id="GO:0016491">
    <property type="term" value="F:oxidoreductase activity"/>
    <property type="evidence" value="ECO:0007669"/>
    <property type="project" value="InterPro"/>
</dbReference>
<keyword evidence="2" id="KW-0479">Metal-binding</keyword>